<dbReference type="PANTHER" id="PTHR30121:SF6">
    <property type="entry name" value="SLR6007 PROTEIN"/>
    <property type="match status" value="1"/>
</dbReference>
<dbReference type="GO" id="GO:0005524">
    <property type="term" value="F:ATP binding"/>
    <property type="evidence" value="ECO:0007669"/>
    <property type="project" value="UniProtKB-KW"/>
</dbReference>
<feature type="region of interest" description="Disordered" evidence="1">
    <location>
        <begin position="326"/>
        <end position="362"/>
    </location>
</feature>
<keyword evidence="2" id="KW-0547">Nucleotide-binding</keyword>
<feature type="compositionally biased region" description="Basic and acidic residues" evidence="1">
    <location>
        <begin position="1"/>
        <end position="11"/>
    </location>
</feature>
<evidence type="ECO:0000256" key="1">
    <source>
        <dbReference type="SAM" id="MobiDB-lite"/>
    </source>
</evidence>
<reference evidence="2 3" key="1">
    <citation type="journal article" date="2019" name="Int. J. Syst. Evol. Microbiol.">
        <title>The Global Catalogue of Microorganisms (GCM) 10K type strain sequencing project: providing services to taxonomists for standard genome sequencing and annotation.</title>
        <authorList>
            <consortium name="The Broad Institute Genomics Platform"/>
            <consortium name="The Broad Institute Genome Sequencing Center for Infectious Disease"/>
            <person name="Wu L."/>
            <person name="Ma J."/>
        </authorList>
    </citation>
    <scope>NUCLEOTIDE SEQUENCE [LARGE SCALE GENOMIC DNA]</scope>
    <source>
        <strain evidence="2 3">CGMCC 1.12689</strain>
    </source>
</reference>
<feature type="compositionally biased region" description="Acidic residues" evidence="1">
    <location>
        <begin position="51"/>
        <end position="71"/>
    </location>
</feature>
<protein>
    <submittedName>
        <fullName evidence="2">ATP-binding protein</fullName>
    </submittedName>
</protein>
<dbReference type="RefSeq" id="WP_256397249.1">
    <property type="nucleotide sequence ID" value="NZ_JANHDL010000004.1"/>
</dbReference>
<feature type="compositionally biased region" description="Basic and acidic residues" evidence="1">
    <location>
        <begin position="994"/>
        <end position="1004"/>
    </location>
</feature>
<organism evidence="2 3">
    <name type="scientific">Halorubrum laminariae</name>
    <dbReference type="NCBI Taxonomy" id="1433523"/>
    <lineage>
        <taxon>Archaea</taxon>
        <taxon>Methanobacteriati</taxon>
        <taxon>Methanobacteriota</taxon>
        <taxon>Stenosarchaea group</taxon>
        <taxon>Halobacteria</taxon>
        <taxon>Halobacteriales</taxon>
        <taxon>Haloferacaceae</taxon>
        <taxon>Halorubrum</taxon>
    </lineage>
</organism>
<dbReference type="SUPFAM" id="SSF52540">
    <property type="entry name" value="P-loop containing nucleoside triphosphate hydrolases"/>
    <property type="match status" value="1"/>
</dbReference>
<keyword evidence="3" id="KW-1185">Reference proteome</keyword>
<feature type="compositionally biased region" description="Acidic residues" evidence="1">
    <location>
        <begin position="1005"/>
        <end position="1025"/>
    </location>
</feature>
<feature type="region of interest" description="Disordered" evidence="1">
    <location>
        <begin position="994"/>
        <end position="1025"/>
    </location>
</feature>
<evidence type="ECO:0000313" key="2">
    <source>
        <dbReference type="EMBL" id="MFD1570269.1"/>
    </source>
</evidence>
<feature type="compositionally biased region" description="Basic and acidic residues" evidence="1">
    <location>
        <begin position="327"/>
        <end position="340"/>
    </location>
</feature>
<proteinExistence type="predicted"/>
<name>A0ABD6BYV9_9EURY</name>
<sequence length="1247" mass="140998">MSQDDNHREGDTPSPGEPPGPDEPSEEQPPTLFDETADDTTDSASPAPAEETSEPSVEDDETPTPEVVDGDFDIFEAAIDGEVEDEDEEPITIPADYESASDPSLSGTLSDGEAENFIEEIESEQEYIQITPVREEVNSETVKRELYGLHRYGNGRKLPLDMELHIAGIEPVSNFEFIIYKPEDEAQFKFFIGPGERGDVTCDRLESTTRSQYPENFEFGRKQFDITNIFEDVPEMVRWEGVEEKRRDWMTTLSSYDNEAIERSPLSNLLETIIQSDGAVVFQSVFEPRADWSPKAERQKGNLKQGVHTTGGLVLRTLIDGALGVSDEEKQERHRSDTPHEIGGSIHDSQTGGYRSGTSRMGQIDLKDPSHTYNVSLRAAASDAETARNLQDALNQVSGKFYSIEGNYLGTNDAEYERMLNHGITYPNGLESWTRRKPLLVCNIDELSNFITVPSIDSLPKASRGGTGGMPTAQSPLTSPNEEVFKEFSKGMTIGHAVTALRDHRDKPDDISTIETKNEWWNHLSQRDALSLSADHLTQHYIRAATTGSGKTVATINDMLTTHNDLEGPTILIDPKDGEMCENYLRCHRTLFGNVDDVEYIQIPEADGMVPGMPFFDLRPLTEGAGRTRETAKQDIIDHYFQILRFVLGKKTVEQAFVANEILTNLIKALFDKDHGKDYFSIGELMQAAQEFQKYGKQVEDLDEDYDKVLEAIPRTADTQVTSILESHLEKDARQFMNTTDAVLNRIRKLKERDFIWDMLSYTIEDKYWNDETNWYSKEIPMLDMKSILNSNKVVLIDTGSLRGASSEVFTVLFLSHLWTSAQSIWTPDDDEYITNVIIEESANIARNEIVYRELLPKGREFNLSLGLIMQYPEQVLGDNPNDNRRAYKEILNNINTKIIGNVATDDLLAESLFHEDLENDEIKDRISGLRRGEWIVQLPSTGFHKQKPEILTLRPLPIPPGHNAGPFNVNSLADSVRERSRYRHCVNREHEAIDMDSGVKARADEDDDGDDGDDDTSPADTEEFTNEHEMFLRMVYDALTDGVNGYHIKDSMKELPYSETAADLCDWGYLEKFTLGNRQAYYWPTDEANVVVDRNLAPRDGGEYGRESPEHRVGVKLIQAHYDALGYETHMYYSPDNEEKKYDLYAKPTDDSLDDRIKTVEVETSPNKRRHVEDDYIKLANMPGDGIWVVKDIDGMRQLLSSLADQIGYVEATSTTNFEKTSDKLDVPGMERIFGINKLREDLGDD</sequence>
<dbReference type="AlphaFoldDB" id="A0ABD6BYV9"/>
<gene>
    <name evidence="2" type="ORF">ACFR9T_06660</name>
</gene>
<accession>A0ABD6BYV9</accession>
<feature type="compositionally biased region" description="Polar residues" evidence="1">
    <location>
        <begin position="347"/>
        <end position="361"/>
    </location>
</feature>
<dbReference type="Gene3D" id="3.40.50.300">
    <property type="entry name" value="P-loop containing nucleotide triphosphate hydrolases"/>
    <property type="match status" value="1"/>
</dbReference>
<evidence type="ECO:0000313" key="3">
    <source>
        <dbReference type="Proteomes" id="UP001597185"/>
    </source>
</evidence>
<dbReference type="PANTHER" id="PTHR30121">
    <property type="entry name" value="UNCHARACTERIZED PROTEIN YJGR-RELATED"/>
    <property type="match status" value="1"/>
</dbReference>
<dbReference type="EMBL" id="JBHUDB010000002">
    <property type="protein sequence ID" value="MFD1570269.1"/>
    <property type="molecule type" value="Genomic_DNA"/>
</dbReference>
<dbReference type="InterPro" id="IPR027417">
    <property type="entry name" value="P-loop_NTPase"/>
</dbReference>
<dbReference type="Proteomes" id="UP001597185">
    <property type="component" value="Unassembled WGS sequence"/>
</dbReference>
<dbReference type="InterPro" id="IPR051162">
    <property type="entry name" value="T4SS_component"/>
</dbReference>
<feature type="region of interest" description="Disordered" evidence="1">
    <location>
        <begin position="1"/>
        <end position="71"/>
    </location>
</feature>
<keyword evidence="2" id="KW-0067">ATP-binding</keyword>
<comment type="caution">
    <text evidence="2">The sequence shown here is derived from an EMBL/GenBank/DDBJ whole genome shotgun (WGS) entry which is preliminary data.</text>
</comment>